<dbReference type="InParanoid" id="E4X0C2"/>
<feature type="chain" id="PRO_5003192484" description="Thioredoxin domain-containing protein" evidence="1">
    <location>
        <begin position="17"/>
        <end position="329"/>
    </location>
</feature>
<protein>
    <recommendedName>
        <fullName evidence="4">Thioredoxin domain-containing protein</fullName>
    </recommendedName>
</protein>
<evidence type="ECO:0000256" key="1">
    <source>
        <dbReference type="SAM" id="SignalP"/>
    </source>
</evidence>
<keyword evidence="3" id="KW-1185">Reference proteome</keyword>
<evidence type="ECO:0008006" key="4">
    <source>
        <dbReference type="Google" id="ProtNLM"/>
    </source>
</evidence>
<evidence type="ECO:0000313" key="2">
    <source>
        <dbReference type="EMBL" id="CBY23221.1"/>
    </source>
</evidence>
<accession>E4X0C2</accession>
<dbReference type="EMBL" id="FN653020">
    <property type="protein sequence ID" value="CBY23221.1"/>
    <property type="molecule type" value="Genomic_DNA"/>
</dbReference>
<dbReference type="OrthoDB" id="10359442at2759"/>
<gene>
    <name evidence="2" type="ORF">GSOID_T00015154001</name>
</gene>
<proteinExistence type="predicted"/>
<dbReference type="Proteomes" id="UP000001307">
    <property type="component" value="Unassembled WGS sequence"/>
</dbReference>
<keyword evidence="1" id="KW-0732">Signal</keyword>
<reference evidence="2" key="1">
    <citation type="journal article" date="2010" name="Science">
        <title>Plasticity of animal genome architecture unmasked by rapid evolution of a pelagic tunicate.</title>
        <authorList>
            <person name="Denoeud F."/>
            <person name="Henriet S."/>
            <person name="Mungpakdee S."/>
            <person name="Aury J.M."/>
            <person name="Da Silva C."/>
            <person name="Brinkmann H."/>
            <person name="Mikhaleva J."/>
            <person name="Olsen L.C."/>
            <person name="Jubin C."/>
            <person name="Canestro C."/>
            <person name="Bouquet J.M."/>
            <person name="Danks G."/>
            <person name="Poulain J."/>
            <person name="Campsteijn C."/>
            <person name="Adamski M."/>
            <person name="Cross I."/>
            <person name="Yadetie F."/>
            <person name="Muffato M."/>
            <person name="Louis A."/>
            <person name="Butcher S."/>
            <person name="Tsagkogeorga G."/>
            <person name="Konrad A."/>
            <person name="Singh S."/>
            <person name="Jensen M.F."/>
            <person name="Cong E.H."/>
            <person name="Eikeseth-Otteraa H."/>
            <person name="Noel B."/>
            <person name="Anthouard V."/>
            <person name="Porcel B.M."/>
            <person name="Kachouri-Lafond R."/>
            <person name="Nishino A."/>
            <person name="Ugolini M."/>
            <person name="Chourrout P."/>
            <person name="Nishida H."/>
            <person name="Aasland R."/>
            <person name="Huzurbazar S."/>
            <person name="Westhof E."/>
            <person name="Delsuc F."/>
            <person name="Lehrach H."/>
            <person name="Reinhardt R."/>
            <person name="Weissenbach J."/>
            <person name="Roy S.W."/>
            <person name="Artiguenave F."/>
            <person name="Postlethwait J.H."/>
            <person name="Manak J.R."/>
            <person name="Thompson E.M."/>
            <person name="Jaillon O."/>
            <person name="Du Pasquier L."/>
            <person name="Boudinot P."/>
            <person name="Liberles D.A."/>
            <person name="Volff J.N."/>
            <person name="Philippe H."/>
            <person name="Lenhard B."/>
            <person name="Roest Crollius H."/>
            <person name="Wincker P."/>
            <person name="Chourrout D."/>
        </authorList>
    </citation>
    <scope>NUCLEOTIDE SEQUENCE [LARGE SCALE GENOMIC DNA]</scope>
</reference>
<dbReference type="AlphaFoldDB" id="E4X0C2"/>
<organism evidence="2">
    <name type="scientific">Oikopleura dioica</name>
    <name type="common">Tunicate</name>
    <dbReference type="NCBI Taxonomy" id="34765"/>
    <lineage>
        <taxon>Eukaryota</taxon>
        <taxon>Metazoa</taxon>
        <taxon>Chordata</taxon>
        <taxon>Tunicata</taxon>
        <taxon>Appendicularia</taxon>
        <taxon>Copelata</taxon>
        <taxon>Oikopleuridae</taxon>
        <taxon>Oikopleura</taxon>
    </lineage>
</organism>
<name>E4X0C2_OIKDI</name>
<sequence length="329" mass="38129">MKNQIFLLFIIREVAAKFELFKTSCEECSAKHDCQDIAVEIYRNMAPYRGQRHVPQLMEMFFESEHRFFCLKGHSNVDFRFELPIPDLNLATIPTLLAFDGKQELALSVLAVRDRYVEGYKYDTQSSRVPSQVEKFISQLGDFCFTVTARCADRKCFCRRTDRIAGIERSQQSDFTKCWFTSVFKDNLEPAGDSEHTTDFSRFAAIMNFIRDSNSQFEENLTTLQDPNAHPEYYQQAAENDYNVERPSSFNPAILFVMSKDEEPFTVEEFLFILQSEPSLAQDPVIPYLFMKDSDAHDKLRTYLMARLLTPELFQNNGNNMSTALALLQ</sequence>
<feature type="signal peptide" evidence="1">
    <location>
        <begin position="1"/>
        <end position="16"/>
    </location>
</feature>
<evidence type="ECO:0000313" key="3">
    <source>
        <dbReference type="Proteomes" id="UP000001307"/>
    </source>
</evidence>